<dbReference type="Gene3D" id="3.40.50.1260">
    <property type="entry name" value="Phosphoglycerate kinase, N-terminal domain"/>
    <property type="match status" value="2"/>
</dbReference>
<feature type="binding site" evidence="13 14">
    <location>
        <begin position="60"/>
        <end position="63"/>
    </location>
    <ligand>
        <name>substrate</name>
    </ligand>
</feature>
<dbReference type="PIRSF" id="PIRSF000724">
    <property type="entry name" value="Pgk"/>
    <property type="match status" value="1"/>
</dbReference>
<dbReference type="PRINTS" id="PR00477">
    <property type="entry name" value="PHGLYCKINASE"/>
</dbReference>
<reference evidence="17 18" key="1">
    <citation type="submission" date="2019-03" db="EMBL/GenBank/DDBJ databases">
        <title>Metabolic potential of uncultured bacteria and archaea associated with petroleum seepage in deep-sea sediments.</title>
        <authorList>
            <person name="Dong X."/>
            <person name="Hubert C."/>
        </authorList>
    </citation>
    <scope>NUCLEOTIDE SEQUENCE [LARGE SCALE GENOMIC DNA]</scope>
    <source>
        <strain evidence="17">E29_bin28</strain>
    </source>
</reference>
<dbReference type="CDD" id="cd00318">
    <property type="entry name" value="Phosphoglycerate_kinase"/>
    <property type="match status" value="1"/>
</dbReference>
<dbReference type="FunFam" id="3.40.50.1260:FF:000031">
    <property type="entry name" value="Phosphoglycerate kinase 1"/>
    <property type="match status" value="1"/>
</dbReference>
<dbReference type="AlphaFoldDB" id="A0A523YQG1"/>
<evidence type="ECO:0000256" key="4">
    <source>
        <dbReference type="ARBA" id="ARBA00011245"/>
    </source>
</evidence>
<dbReference type="Proteomes" id="UP000316925">
    <property type="component" value="Unassembled WGS sequence"/>
</dbReference>
<dbReference type="GO" id="GO:0006096">
    <property type="term" value="P:glycolytic process"/>
    <property type="evidence" value="ECO:0007669"/>
    <property type="project" value="UniProtKB-UniRule"/>
</dbReference>
<comment type="similarity">
    <text evidence="3 13 16">Belongs to the phosphoglycerate kinase family.</text>
</comment>
<keyword evidence="7 13" id="KW-0963">Cytoplasm</keyword>
<evidence type="ECO:0000256" key="3">
    <source>
        <dbReference type="ARBA" id="ARBA00008982"/>
    </source>
</evidence>
<organism evidence="17 18">
    <name type="scientific">Aerophobetes bacterium</name>
    <dbReference type="NCBI Taxonomy" id="2030807"/>
    <lineage>
        <taxon>Bacteria</taxon>
        <taxon>Candidatus Aerophobota</taxon>
    </lineage>
</organism>
<comment type="caution">
    <text evidence="13">Lacks conserved residue(s) required for the propagation of feature annotation.</text>
</comment>
<evidence type="ECO:0000256" key="12">
    <source>
        <dbReference type="ARBA" id="ARBA00023152"/>
    </source>
</evidence>
<keyword evidence="11 13" id="KW-0067">ATP-binding</keyword>
<dbReference type="UniPathway" id="UPA00109">
    <property type="reaction ID" value="UER00185"/>
</dbReference>
<dbReference type="PANTHER" id="PTHR11406:SF23">
    <property type="entry name" value="PHOSPHOGLYCERATE KINASE 1, CHLOROPLASTIC-RELATED"/>
    <property type="match status" value="1"/>
</dbReference>
<feature type="binding site" evidence="14">
    <location>
        <position position="119"/>
    </location>
    <ligand>
        <name>(2R)-3-phosphoglycerate</name>
        <dbReference type="ChEBI" id="CHEBI:58272"/>
    </ligand>
</feature>
<dbReference type="GO" id="GO:0043531">
    <property type="term" value="F:ADP binding"/>
    <property type="evidence" value="ECO:0007669"/>
    <property type="project" value="TreeGrafter"/>
</dbReference>
<dbReference type="HAMAP" id="MF_00145">
    <property type="entry name" value="Phosphoglyc_kinase"/>
    <property type="match status" value="1"/>
</dbReference>
<dbReference type="EMBL" id="SOIJ01000074">
    <property type="protein sequence ID" value="TET93740.1"/>
    <property type="molecule type" value="Genomic_DNA"/>
</dbReference>
<keyword evidence="12 13" id="KW-0324">Glycolysis</keyword>
<gene>
    <name evidence="13" type="primary">pgk</name>
    <name evidence="17" type="ORF">E3J33_01305</name>
</gene>
<comment type="caution">
    <text evidence="17">The sequence shown here is derived from an EMBL/GenBank/DDBJ whole genome shotgun (WGS) entry which is preliminary data.</text>
</comment>
<protein>
    <recommendedName>
        <fullName evidence="6 13">Phosphoglycerate kinase</fullName>
        <ecNumber evidence="5 13">2.7.2.3</ecNumber>
    </recommendedName>
</protein>
<feature type="binding site" evidence="13">
    <location>
        <position position="152"/>
    </location>
    <ligand>
        <name>substrate</name>
    </ligand>
</feature>
<evidence type="ECO:0000313" key="18">
    <source>
        <dbReference type="Proteomes" id="UP000316925"/>
    </source>
</evidence>
<feature type="binding site" evidence="13 15">
    <location>
        <position position="324"/>
    </location>
    <ligand>
        <name>ATP</name>
        <dbReference type="ChEBI" id="CHEBI:30616"/>
    </ligand>
</feature>
<evidence type="ECO:0000256" key="8">
    <source>
        <dbReference type="ARBA" id="ARBA00022679"/>
    </source>
</evidence>
<evidence type="ECO:0000256" key="10">
    <source>
        <dbReference type="ARBA" id="ARBA00022777"/>
    </source>
</evidence>
<dbReference type="InterPro" id="IPR001576">
    <property type="entry name" value="Phosphoglycerate_kinase"/>
</dbReference>
<keyword evidence="9 13" id="KW-0547">Nucleotide-binding</keyword>
<dbReference type="InterPro" id="IPR015824">
    <property type="entry name" value="Phosphoglycerate_kinase_N"/>
</dbReference>
<dbReference type="SUPFAM" id="SSF53748">
    <property type="entry name" value="Phosphoglycerate kinase"/>
    <property type="match status" value="1"/>
</dbReference>
<feature type="binding site" evidence="14">
    <location>
        <position position="37"/>
    </location>
    <ligand>
        <name>(2R)-3-phosphoglycerate</name>
        <dbReference type="ChEBI" id="CHEBI:58272"/>
    </ligand>
</feature>
<feature type="binding site" evidence="13 14">
    <location>
        <begin position="21"/>
        <end position="23"/>
    </location>
    <ligand>
        <name>substrate</name>
    </ligand>
</feature>
<dbReference type="PANTHER" id="PTHR11406">
    <property type="entry name" value="PHOSPHOGLYCERATE KINASE"/>
    <property type="match status" value="1"/>
</dbReference>
<evidence type="ECO:0000256" key="5">
    <source>
        <dbReference type="ARBA" id="ARBA00013061"/>
    </source>
</evidence>
<dbReference type="FunFam" id="3.40.50.1260:FF:000006">
    <property type="entry name" value="Phosphoglycerate kinase"/>
    <property type="match status" value="1"/>
</dbReference>
<evidence type="ECO:0000256" key="2">
    <source>
        <dbReference type="ARBA" id="ARBA00004838"/>
    </source>
</evidence>
<sequence>MMKLSVKDLNLKDKRVLMRVDFNVSLDEAGRITDDTRIVSAVPTIKYILDQGASLILMSHLDRPKGKVVESLRMDPVAHRLAELLGKKVLKLSDCVGPEVKEAVSKVKPGVIILLENTRFHPEETKNDPHFAKKLADLADVFVNDAFGTAHRAHASTVGVTQFLPAAAGFLMAKELEVLAEILTRPETPFVAVLGGAKVSDKIGVLRSLLGKCQDILIGGGMAYTFLKAKGIEVGRSLVDLEKVKDADLIMREASRKGTHLLLPLDHRVAREAKEDVEVSIVPQDKIPPDYLALDIGPETIRLFEKSIRKAKTVFWNGPMGRFEIEDFAEGTRAIAKISAESGAKVVVGGGDSIAALQKMGLKDKMSYVSTGGGASLEFLEGKELPGVTSLSDKK</sequence>
<feature type="binding site" evidence="14">
    <location>
        <position position="152"/>
    </location>
    <ligand>
        <name>(2R)-3-phosphoglycerate</name>
        <dbReference type="ChEBI" id="CHEBI:58272"/>
    </ligand>
</feature>
<feature type="binding site" evidence="13 15">
    <location>
        <position position="202"/>
    </location>
    <ligand>
        <name>ATP</name>
        <dbReference type="ChEBI" id="CHEBI:30616"/>
    </ligand>
</feature>
<keyword evidence="10 13" id="KW-0418">Kinase</keyword>
<comment type="subunit">
    <text evidence="4 13">Monomer.</text>
</comment>
<dbReference type="GO" id="GO:0005524">
    <property type="term" value="F:ATP binding"/>
    <property type="evidence" value="ECO:0007669"/>
    <property type="project" value="UniProtKB-KW"/>
</dbReference>
<evidence type="ECO:0000256" key="11">
    <source>
        <dbReference type="ARBA" id="ARBA00022840"/>
    </source>
</evidence>
<keyword evidence="8 13" id="KW-0808">Transferase</keyword>
<comment type="catalytic activity">
    <reaction evidence="1 13 16">
        <text>(2R)-3-phosphoglycerate + ATP = (2R)-3-phospho-glyceroyl phosphate + ADP</text>
        <dbReference type="Rhea" id="RHEA:14801"/>
        <dbReference type="ChEBI" id="CHEBI:30616"/>
        <dbReference type="ChEBI" id="CHEBI:57604"/>
        <dbReference type="ChEBI" id="CHEBI:58272"/>
        <dbReference type="ChEBI" id="CHEBI:456216"/>
        <dbReference type="EC" id="2.7.2.3"/>
    </reaction>
</comment>
<evidence type="ECO:0000313" key="17">
    <source>
        <dbReference type="EMBL" id="TET93740.1"/>
    </source>
</evidence>
<evidence type="ECO:0000256" key="16">
    <source>
        <dbReference type="RuleBase" id="RU000532"/>
    </source>
</evidence>
<proteinExistence type="inferred from homology"/>
<evidence type="ECO:0000256" key="14">
    <source>
        <dbReference type="PIRSR" id="PIRSR000724-1"/>
    </source>
</evidence>
<evidence type="ECO:0000256" key="6">
    <source>
        <dbReference type="ARBA" id="ARBA00016471"/>
    </source>
</evidence>
<evidence type="ECO:0000256" key="9">
    <source>
        <dbReference type="ARBA" id="ARBA00022741"/>
    </source>
</evidence>
<dbReference type="GO" id="GO:0006094">
    <property type="term" value="P:gluconeogenesis"/>
    <property type="evidence" value="ECO:0007669"/>
    <property type="project" value="TreeGrafter"/>
</dbReference>
<name>A0A523YQG1_UNCAE</name>
<dbReference type="Pfam" id="PF00162">
    <property type="entry name" value="PGK"/>
    <property type="match status" value="1"/>
</dbReference>
<comment type="pathway">
    <text evidence="2 13">Carbohydrate degradation; glycolysis; pyruvate from D-glyceraldehyde 3-phosphate: step 2/5.</text>
</comment>
<evidence type="ECO:0000256" key="7">
    <source>
        <dbReference type="ARBA" id="ARBA00022490"/>
    </source>
</evidence>
<comment type="subcellular location">
    <subcellularLocation>
        <location evidence="13">Cytoplasm</location>
    </subcellularLocation>
</comment>
<evidence type="ECO:0000256" key="13">
    <source>
        <dbReference type="HAMAP-Rule" id="MF_00145"/>
    </source>
</evidence>
<dbReference type="InterPro" id="IPR036043">
    <property type="entry name" value="Phosphoglycerate_kinase_sf"/>
</dbReference>
<feature type="binding site" evidence="13 15">
    <location>
        <begin position="350"/>
        <end position="353"/>
    </location>
    <ligand>
        <name>ATP</name>
        <dbReference type="ChEBI" id="CHEBI:30616"/>
    </ligand>
</feature>
<dbReference type="EC" id="2.7.2.3" evidence="5 13"/>
<feature type="binding site" evidence="13">
    <location>
        <position position="119"/>
    </location>
    <ligand>
        <name>substrate</name>
    </ligand>
</feature>
<dbReference type="GO" id="GO:0004618">
    <property type="term" value="F:phosphoglycerate kinase activity"/>
    <property type="evidence" value="ECO:0007669"/>
    <property type="project" value="UniProtKB-UniRule"/>
</dbReference>
<evidence type="ECO:0000256" key="1">
    <source>
        <dbReference type="ARBA" id="ARBA00000642"/>
    </source>
</evidence>
<evidence type="ECO:0000256" key="15">
    <source>
        <dbReference type="PIRSR" id="PIRSR000724-2"/>
    </source>
</evidence>
<accession>A0A523YQG1</accession>
<dbReference type="GO" id="GO:0005829">
    <property type="term" value="C:cytosol"/>
    <property type="evidence" value="ECO:0007669"/>
    <property type="project" value="TreeGrafter"/>
</dbReference>
<feature type="binding site" evidence="13">
    <location>
        <position position="37"/>
    </location>
    <ligand>
        <name>substrate</name>
    </ligand>
</feature>